<sequence>MERLPVKHDSMNGAAHKGVPSSRTRPCLVKPSKGVSAPNASFLRIFKALLNFLIDELRQGKLPCSDVHGTGYRWKEQ</sequence>
<dbReference type="AlphaFoldDB" id="A0A9Q0XIS0"/>
<protein>
    <submittedName>
        <fullName evidence="2">Uncharacterized protein</fullName>
    </submittedName>
</protein>
<feature type="region of interest" description="Disordered" evidence="1">
    <location>
        <begin position="1"/>
        <end position="27"/>
    </location>
</feature>
<evidence type="ECO:0000313" key="3">
    <source>
        <dbReference type="Proteomes" id="UP001142489"/>
    </source>
</evidence>
<organism evidence="2 3">
    <name type="scientific">Phrynocephalus forsythii</name>
    <dbReference type="NCBI Taxonomy" id="171643"/>
    <lineage>
        <taxon>Eukaryota</taxon>
        <taxon>Metazoa</taxon>
        <taxon>Chordata</taxon>
        <taxon>Craniata</taxon>
        <taxon>Vertebrata</taxon>
        <taxon>Euteleostomi</taxon>
        <taxon>Lepidosauria</taxon>
        <taxon>Squamata</taxon>
        <taxon>Bifurcata</taxon>
        <taxon>Unidentata</taxon>
        <taxon>Episquamata</taxon>
        <taxon>Toxicofera</taxon>
        <taxon>Iguania</taxon>
        <taxon>Acrodonta</taxon>
        <taxon>Agamidae</taxon>
        <taxon>Agaminae</taxon>
        <taxon>Phrynocephalus</taxon>
    </lineage>
</organism>
<reference evidence="2" key="1">
    <citation type="journal article" date="2023" name="DNA Res.">
        <title>Chromosome-level genome assembly of Phrynocephalus forsythii using third-generation DNA sequencing and Hi-C analysis.</title>
        <authorList>
            <person name="Qi Y."/>
            <person name="Zhao W."/>
            <person name="Zhao Y."/>
            <person name="Niu C."/>
            <person name="Cao S."/>
            <person name="Zhang Y."/>
        </authorList>
    </citation>
    <scope>NUCLEOTIDE SEQUENCE</scope>
    <source>
        <tissue evidence="2">Muscle</tissue>
    </source>
</reference>
<evidence type="ECO:0000256" key="1">
    <source>
        <dbReference type="SAM" id="MobiDB-lite"/>
    </source>
</evidence>
<keyword evidence="3" id="KW-1185">Reference proteome</keyword>
<proteinExistence type="predicted"/>
<dbReference type="EMBL" id="JAPFRF010000011">
    <property type="protein sequence ID" value="KAJ7316507.1"/>
    <property type="molecule type" value="Genomic_DNA"/>
</dbReference>
<feature type="compositionally biased region" description="Basic and acidic residues" evidence="1">
    <location>
        <begin position="1"/>
        <end position="10"/>
    </location>
</feature>
<gene>
    <name evidence="2" type="ORF">JRQ81_002669</name>
</gene>
<comment type="caution">
    <text evidence="2">The sequence shown here is derived from an EMBL/GenBank/DDBJ whole genome shotgun (WGS) entry which is preliminary data.</text>
</comment>
<name>A0A9Q0XIS0_9SAUR</name>
<accession>A0A9Q0XIS0</accession>
<evidence type="ECO:0000313" key="2">
    <source>
        <dbReference type="EMBL" id="KAJ7316507.1"/>
    </source>
</evidence>
<dbReference type="Proteomes" id="UP001142489">
    <property type="component" value="Unassembled WGS sequence"/>
</dbReference>